<keyword evidence="1" id="KW-0812">Transmembrane</keyword>
<feature type="transmembrane region" description="Helical" evidence="1">
    <location>
        <begin position="98"/>
        <end position="120"/>
    </location>
</feature>
<accession>A0ABW5G9K4</accession>
<name>A0ABW5G9K4_9PSEU</name>
<feature type="transmembrane region" description="Helical" evidence="1">
    <location>
        <begin position="303"/>
        <end position="321"/>
    </location>
</feature>
<organism evidence="2 3">
    <name type="scientific">Amycolatopsis samaneae</name>
    <dbReference type="NCBI Taxonomy" id="664691"/>
    <lineage>
        <taxon>Bacteria</taxon>
        <taxon>Bacillati</taxon>
        <taxon>Actinomycetota</taxon>
        <taxon>Actinomycetes</taxon>
        <taxon>Pseudonocardiales</taxon>
        <taxon>Pseudonocardiaceae</taxon>
        <taxon>Amycolatopsis</taxon>
    </lineage>
</organism>
<protein>
    <submittedName>
        <fullName evidence="2">Transporter</fullName>
    </submittedName>
</protein>
<feature type="transmembrane region" description="Helical" evidence="1">
    <location>
        <begin position="140"/>
        <end position="164"/>
    </location>
</feature>
<keyword evidence="1" id="KW-1133">Transmembrane helix</keyword>
<evidence type="ECO:0000313" key="3">
    <source>
        <dbReference type="Proteomes" id="UP001597419"/>
    </source>
</evidence>
<evidence type="ECO:0000256" key="1">
    <source>
        <dbReference type="SAM" id="Phobius"/>
    </source>
</evidence>
<evidence type="ECO:0000313" key="2">
    <source>
        <dbReference type="EMBL" id="MFD2458206.1"/>
    </source>
</evidence>
<sequence length="326" mass="34712">MIWLTWRQFRLQALAVYGLLGVLAVVLVLAGKPVPGDVPLTSTDDLLYRGGFVVMYVLPTVIGVFWGAPLVARELEAGTHRLAWNQTVTRTRWLGTKLAAGVLAAALAAGVLSLAITWWSGSVDSAVTGSGTFSVRLSPVVFGARGVAPVGYAVFAFVLGVVLGILLRRTVVAMAATLAVFAAVQLAVPFVARPYVLPATEETVVITASNLGRMGLTDKGEFELLTVTGPAGAWMLSNETVDGAGQVVKPPSWLAECVPPPGRSAHRPMPARECFAKLAGDGYRQRIVYQPADRFWPLQGMETAVHLTLAALLAALGLRWVRTRLS</sequence>
<keyword evidence="1" id="KW-0472">Membrane</keyword>
<feature type="transmembrane region" description="Helical" evidence="1">
    <location>
        <begin position="171"/>
        <end position="192"/>
    </location>
</feature>
<dbReference type="RefSeq" id="WP_345395231.1">
    <property type="nucleotide sequence ID" value="NZ_BAABHG010000007.1"/>
</dbReference>
<reference evidence="3" key="1">
    <citation type="journal article" date="2019" name="Int. J. Syst. Evol. Microbiol.">
        <title>The Global Catalogue of Microorganisms (GCM) 10K type strain sequencing project: providing services to taxonomists for standard genome sequencing and annotation.</title>
        <authorList>
            <consortium name="The Broad Institute Genomics Platform"/>
            <consortium name="The Broad Institute Genome Sequencing Center for Infectious Disease"/>
            <person name="Wu L."/>
            <person name="Ma J."/>
        </authorList>
    </citation>
    <scope>NUCLEOTIDE SEQUENCE [LARGE SCALE GENOMIC DNA]</scope>
    <source>
        <strain evidence="3">CGMCC 4.7643</strain>
    </source>
</reference>
<feature type="transmembrane region" description="Helical" evidence="1">
    <location>
        <begin position="12"/>
        <end position="31"/>
    </location>
</feature>
<comment type="caution">
    <text evidence="2">The sequence shown here is derived from an EMBL/GenBank/DDBJ whole genome shotgun (WGS) entry which is preliminary data.</text>
</comment>
<dbReference type="Proteomes" id="UP001597419">
    <property type="component" value="Unassembled WGS sequence"/>
</dbReference>
<keyword evidence="3" id="KW-1185">Reference proteome</keyword>
<dbReference type="EMBL" id="JBHUKU010000003">
    <property type="protein sequence ID" value="MFD2458206.1"/>
    <property type="molecule type" value="Genomic_DNA"/>
</dbReference>
<feature type="transmembrane region" description="Helical" evidence="1">
    <location>
        <begin position="51"/>
        <end position="72"/>
    </location>
</feature>
<proteinExistence type="predicted"/>
<gene>
    <name evidence="2" type="ORF">ACFSYJ_06340</name>
</gene>